<dbReference type="PANTHER" id="PTHR35936">
    <property type="entry name" value="MEMBRANE-BOUND LYTIC MUREIN TRANSGLYCOSYLASE F"/>
    <property type="match status" value="1"/>
</dbReference>
<dbReference type="Gene3D" id="3.40.190.10">
    <property type="entry name" value="Periplasmic binding protein-like II"/>
    <property type="match status" value="2"/>
</dbReference>
<dbReference type="KEGG" id="tcd:AAIA72_08265"/>
<evidence type="ECO:0000256" key="2">
    <source>
        <dbReference type="ARBA" id="ARBA00022729"/>
    </source>
</evidence>
<dbReference type="PANTHER" id="PTHR35936:SF25">
    <property type="entry name" value="ABC TRANSPORTER SUBSTRATE-BINDING PROTEIN"/>
    <property type="match status" value="1"/>
</dbReference>
<keyword evidence="2" id="KW-0732">Signal</keyword>
<proteinExistence type="inferred from homology"/>
<dbReference type="InterPro" id="IPR001638">
    <property type="entry name" value="Solute-binding_3/MltF_N"/>
</dbReference>
<feature type="domain" description="Solute-binding protein family 3/N-terminal" evidence="3">
    <location>
        <begin position="35"/>
        <end position="248"/>
    </location>
</feature>
<evidence type="ECO:0000256" key="1">
    <source>
        <dbReference type="ARBA" id="ARBA00010333"/>
    </source>
</evidence>
<gene>
    <name evidence="4" type="ORF">AAIA72_08265</name>
</gene>
<protein>
    <submittedName>
        <fullName evidence="4">Transporter substrate-binding domain-containing protein</fullName>
    </submittedName>
</protein>
<dbReference type="Pfam" id="PF00497">
    <property type="entry name" value="SBP_bac_3"/>
    <property type="match status" value="1"/>
</dbReference>
<organism evidence="4">
    <name type="scientific">Thermohahella caldifontis</name>
    <dbReference type="NCBI Taxonomy" id="3142973"/>
    <lineage>
        <taxon>Bacteria</taxon>
        <taxon>Pseudomonadati</taxon>
        <taxon>Pseudomonadota</taxon>
        <taxon>Gammaproteobacteria</taxon>
        <taxon>Oceanospirillales</taxon>
        <taxon>Hahellaceae</taxon>
        <taxon>Thermohahella</taxon>
    </lineage>
</organism>
<dbReference type="SUPFAM" id="SSF53850">
    <property type="entry name" value="Periplasmic binding protein-like II"/>
    <property type="match status" value="1"/>
</dbReference>
<dbReference type="AlphaFoldDB" id="A0AB39V1K1"/>
<evidence type="ECO:0000259" key="3">
    <source>
        <dbReference type="Pfam" id="PF00497"/>
    </source>
</evidence>
<dbReference type="EMBL" id="CP154858">
    <property type="protein sequence ID" value="XDT73951.1"/>
    <property type="molecule type" value="Genomic_DNA"/>
</dbReference>
<evidence type="ECO:0000313" key="4">
    <source>
        <dbReference type="EMBL" id="XDT73951.1"/>
    </source>
</evidence>
<name>A0AB39V1K1_9GAMM</name>
<accession>A0AB39V1K1</accession>
<dbReference type="RefSeq" id="WP_369602925.1">
    <property type="nucleotide sequence ID" value="NZ_CP154858.1"/>
</dbReference>
<sequence>MPLRILIQMLLLAAGMAGARIVFAGPVVTIATGEYQPWTSEHLPHGGFINHVVTEAFRAQGIETRFVYLPWKRTLEDTRQGVYDATSYWYYKAEREQDFIHSPPVNHERIVFFGRKGRVPERWSTLAELAGLRIGATRGFTYSDEFWRLAGAGLLNVEQVRSDELNMRKLIAGRIDLFPVGEQSGWHILMHDFSEKDRNGLFTLQPPLAEVDGYILFSRKRPEVGRWVAAFRTGLQSLEKSGRLAQMRQDLVEGRYSTGP</sequence>
<reference evidence="4" key="1">
    <citation type="submission" date="2024-05" db="EMBL/GenBank/DDBJ databases">
        <title>Genome sequencing of novel strain.</title>
        <authorList>
            <person name="Ganbat D."/>
            <person name="Ganbat S."/>
            <person name="Lee S.-J."/>
        </authorList>
    </citation>
    <scope>NUCLEOTIDE SEQUENCE</scope>
    <source>
        <strain evidence="4">SMD15-11</strain>
    </source>
</reference>
<comment type="similarity">
    <text evidence="1">Belongs to the bacterial solute-binding protein 3 family.</text>
</comment>